<organism evidence="3 4">
    <name type="scientific">Vitis vinifera</name>
    <name type="common">Grape</name>
    <dbReference type="NCBI Taxonomy" id="29760"/>
    <lineage>
        <taxon>Eukaryota</taxon>
        <taxon>Viridiplantae</taxon>
        <taxon>Streptophyta</taxon>
        <taxon>Embryophyta</taxon>
        <taxon>Tracheophyta</taxon>
        <taxon>Spermatophyta</taxon>
        <taxon>Magnoliopsida</taxon>
        <taxon>eudicotyledons</taxon>
        <taxon>Gunneridae</taxon>
        <taxon>Pentapetalae</taxon>
        <taxon>rosids</taxon>
        <taxon>Vitales</taxon>
        <taxon>Vitaceae</taxon>
        <taxon>Viteae</taxon>
        <taxon>Vitis</taxon>
    </lineage>
</organism>
<dbReference type="EMBL" id="QGNW01000026">
    <property type="protein sequence ID" value="RVX13035.1"/>
    <property type="molecule type" value="Genomic_DNA"/>
</dbReference>
<feature type="region of interest" description="Disordered" evidence="1">
    <location>
        <begin position="77"/>
        <end position="105"/>
    </location>
</feature>
<evidence type="ECO:0000256" key="1">
    <source>
        <dbReference type="SAM" id="MobiDB-lite"/>
    </source>
</evidence>
<evidence type="ECO:0000313" key="2">
    <source>
        <dbReference type="EMBL" id="RVW48769.1"/>
    </source>
</evidence>
<dbReference type="AlphaFoldDB" id="A0A438JVS6"/>
<comment type="caution">
    <text evidence="3">The sequence shown here is derived from an EMBL/GenBank/DDBJ whole genome shotgun (WGS) entry which is preliminary data.</text>
</comment>
<protein>
    <submittedName>
        <fullName evidence="3">Uncharacterized protein</fullName>
    </submittedName>
</protein>
<evidence type="ECO:0000313" key="3">
    <source>
        <dbReference type="EMBL" id="RVX13035.1"/>
    </source>
</evidence>
<dbReference type="Proteomes" id="UP000288805">
    <property type="component" value="Unassembled WGS sequence"/>
</dbReference>
<name>A0A438JVS6_VITVI</name>
<reference evidence="3 4" key="1">
    <citation type="journal article" date="2018" name="PLoS Genet.">
        <title>Population sequencing reveals clonal diversity and ancestral inbreeding in the grapevine cultivar Chardonnay.</title>
        <authorList>
            <person name="Roach M.J."/>
            <person name="Johnson D.L."/>
            <person name="Bohlmann J."/>
            <person name="van Vuuren H.J."/>
            <person name="Jones S.J."/>
            <person name="Pretorius I.S."/>
            <person name="Schmidt S.A."/>
            <person name="Borneman A.R."/>
        </authorList>
    </citation>
    <scope>NUCLEOTIDE SEQUENCE [LARGE SCALE GENOMIC DNA]</scope>
    <source>
        <strain evidence="4">cv. Chardonnay</strain>
        <strain evidence="3">I10V1</strain>
        <tissue evidence="3">Leaf</tissue>
    </source>
</reference>
<gene>
    <name evidence="3" type="ORF">CK203_009781</name>
    <name evidence="2" type="ORF">CK203_076098</name>
</gene>
<sequence>MPKGYKSYFLCTWHEYTWKDVNKVVFLHGKLYTCQDVFSKYKLFTDPLPPFAGQRHHFESTPQKGLHQLTELNSVSLPSNPLHGRQNEADLSFSTSLTQSQDRDENAFCSLSSEMEIEESPH</sequence>
<proteinExistence type="predicted"/>
<evidence type="ECO:0000313" key="4">
    <source>
        <dbReference type="Proteomes" id="UP000288805"/>
    </source>
</evidence>
<dbReference type="EMBL" id="QGNW01001243">
    <property type="protein sequence ID" value="RVW48769.1"/>
    <property type="molecule type" value="Genomic_DNA"/>
</dbReference>
<accession>A0A438JVS6</accession>